<dbReference type="InterPro" id="IPR012334">
    <property type="entry name" value="Pectin_lyas_fold"/>
</dbReference>
<dbReference type="InterPro" id="IPR007110">
    <property type="entry name" value="Ig-like_dom"/>
</dbReference>
<name>A0A927GDT7_9BACT</name>
<dbReference type="PANTHER" id="PTHR48010:SF58">
    <property type="entry name" value="RECEPTOR PROTEIN KINASE-LIKE PROTEIN ZAR1"/>
    <property type="match status" value="1"/>
</dbReference>
<keyword evidence="10" id="KW-0998">Cell outer membrane</keyword>
<dbReference type="EMBL" id="JACXAA010000004">
    <property type="protein sequence ID" value="MBD2753911.1"/>
    <property type="molecule type" value="Genomic_DNA"/>
</dbReference>
<dbReference type="PRINTS" id="PR00019">
    <property type="entry name" value="LEURICHRPT"/>
</dbReference>
<keyword evidence="6" id="KW-0732">Signal</keyword>
<evidence type="ECO:0000256" key="7">
    <source>
        <dbReference type="ARBA" id="ARBA00022737"/>
    </source>
</evidence>
<dbReference type="Pfam" id="PF00560">
    <property type="entry name" value="LRR_1"/>
    <property type="match status" value="2"/>
</dbReference>
<dbReference type="InterPro" id="IPR003368">
    <property type="entry name" value="POMP_repeat"/>
</dbReference>
<dbReference type="SMART" id="SM00409">
    <property type="entry name" value="IG"/>
    <property type="match status" value="2"/>
</dbReference>
<reference evidence="12" key="1">
    <citation type="submission" date="2020-09" db="EMBL/GenBank/DDBJ databases">
        <authorList>
            <person name="Kim M.K."/>
        </authorList>
    </citation>
    <scope>NUCLEOTIDE SEQUENCE</scope>
    <source>
        <strain evidence="12">BT704</strain>
    </source>
</reference>
<dbReference type="Proteomes" id="UP000653797">
    <property type="component" value="Unassembled WGS sequence"/>
</dbReference>
<dbReference type="PANTHER" id="PTHR48010">
    <property type="entry name" value="OS05G0588300 PROTEIN"/>
    <property type="match status" value="1"/>
</dbReference>
<evidence type="ECO:0000256" key="4">
    <source>
        <dbReference type="ARBA" id="ARBA00022525"/>
    </source>
</evidence>
<dbReference type="SUPFAM" id="SSF52058">
    <property type="entry name" value="L domain-like"/>
    <property type="match status" value="1"/>
</dbReference>
<dbReference type="Gene3D" id="3.80.10.10">
    <property type="entry name" value="Ribonuclease Inhibitor"/>
    <property type="match status" value="2"/>
</dbReference>
<dbReference type="Pfam" id="PF02415">
    <property type="entry name" value="Chlam_PMP"/>
    <property type="match status" value="1"/>
</dbReference>
<protein>
    <recommendedName>
        <fullName evidence="11">Ig-like domain-containing protein</fullName>
    </recommendedName>
</protein>
<keyword evidence="13" id="KW-1185">Reference proteome</keyword>
<evidence type="ECO:0000313" key="12">
    <source>
        <dbReference type="EMBL" id="MBD2753911.1"/>
    </source>
</evidence>
<dbReference type="Gene3D" id="2.60.40.10">
    <property type="entry name" value="Immunoglobulins"/>
    <property type="match status" value="2"/>
</dbReference>
<dbReference type="AlphaFoldDB" id="A0A927GDT7"/>
<sequence>MLHNLLAFQSLSRCSLSAHTKPWFFLTGGSFVRRKQLHRRAVALVLLLGLSASLSLAQTIRYITPSGAGSRNGTSWTNALAGGSLQTAIDASQPGDQVWVASGIYKPTTGLDRFVNFSMKDGVAIYGGFRGSETSLSQRPAINPITGQPSSTTLSGDLGTPGDNADNSHHVIISDNLSASAILDGFVLTGGNAPTRASDRAYLGGGGGGMLLVGGAPQITNCTFINNACRDDAVGGALLIRGDYVDFQAVAQPRLTNCLFKDNVALRGGAVANANQTVGRSKAFFINCIFDGNVANRGGAMYNDGAGGVADPQLVNCSLLNNSAIDFAGYDYALVLPSGGAIYNDGGFSVSRPVLTNCSLLNNSAGNGGAIYTAEYTMTLVNCVLWGNGGSNTIGYFFTAPNVVATNCLFESSETDYVGTNCLTTNTSPFAGTTTTMLAATSPAINTGLNSATGLAGVTTDLAGSPRVNNCIVDMGAYEFQSTSTASITRQPASSSLVCTGTSVVVSVATAGQVSAYQWYRNGTVISNQTLATLTLPNTTTANTGRYNVVITAGCSSLTSTAFNLTVLSSQTPDYQPLVDLYNATNGPGWTNKSNWLNSCIPCGWAGVTCDGNNRVTRLNLFNNNLNGSLPASLSALTSLQTLDLQSNNLSGTLPSSFSALINLQTLNVSINSLSGSIPTSFSALTNLRELLLFNTELSGPIPDGLSALTALQTLDLHNGQLSGPIPGNLSALTNLQTLDLSGNQLSGCLPASLSSFCGKVSVNINNNPSLPGGGDFTAFCQNGTGSQLVVNQYPSSASACVGSPFSFSVVARGATSYEWYKENQRLAETGSVLSFSAVSTADAGTYRVVVNGACGDFRPGAFTLTVRSDGPCARPDLVPILYTRPTTVYGTTPITVTVDVIEINNLASSGLITVRVAKDAKVSLSFDPGATAINGRDVQNSRWGFDADSSPGYYTLTTSSVVGAGNRLSFGLSGTLSPGATTGVLTLSAVVMGASGGEVRVNNNVDADKIDYFNK</sequence>
<dbReference type="InterPro" id="IPR050994">
    <property type="entry name" value="At_inactive_RLKs"/>
</dbReference>
<proteinExistence type="predicted"/>
<dbReference type="InterPro" id="IPR013783">
    <property type="entry name" value="Ig-like_fold"/>
</dbReference>
<dbReference type="InterPro" id="IPR001611">
    <property type="entry name" value="Leu-rich_rpt"/>
</dbReference>
<comment type="caution">
    <text evidence="12">The sequence shown here is derived from an EMBL/GenBank/DDBJ whole genome shotgun (WGS) entry which is preliminary data.</text>
</comment>
<dbReference type="SMART" id="SM00369">
    <property type="entry name" value="LRR_TYP"/>
    <property type="match status" value="4"/>
</dbReference>
<evidence type="ECO:0000256" key="10">
    <source>
        <dbReference type="ARBA" id="ARBA00023237"/>
    </source>
</evidence>
<evidence type="ECO:0000256" key="3">
    <source>
        <dbReference type="ARBA" id="ARBA00004613"/>
    </source>
</evidence>
<dbReference type="Pfam" id="PF13855">
    <property type="entry name" value="LRR_8"/>
    <property type="match status" value="1"/>
</dbReference>
<gene>
    <name evidence="12" type="ORF">IC230_13475</name>
</gene>
<evidence type="ECO:0000259" key="11">
    <source>
        <dbReference type="PROSITE" id="PS50835"/>
    </source>
</evidence>
<evidence type="ECO:0000256" key="1">
    <source>
        <dbReference type="ARBA" id="ARBA00004196"/>
    </source>
</evidence>
<dbReference type="InterPro" id="IPR003599">
    <property type="entry name" value="Ig_sub"/>
</dbReference>
<keyword evidence="7" id="KW-0677">Repeat</keyword>
<dbReference type="NCBIfam" id="NF041518">
    <property type="entry name" value="choice_anch_Q"/>
    <property type="match status" value="1"/>
</dbReference>
<organism evidence="12 13">
    <name type="scientific">Spirosoma validum</name>
    <dbReference type="NCBI Taxonomy" id="2771355"/>
    <lineage>
        <taxon>Bacteria</taxon>
        <taxon>Pseudomonadati</taxon>
        <taxon>Bacteroidota</taxon>
        <taxon>Cytophagia</taxon>
        <taxon>Cytophagales</taxon>
        <taxon>Cytophagaceae</taxon>
        <taxon>Spirosoma</taxon>
    </lineage>
</organism>
<dbReference type="InterPro" id="IPR011050">
    <property type="entry name" value="Pectin_lyase_fold/virulence"/>
</dbReference>
<evidence type="ECO:0000256" key="6">
    <source>
        <dbReference type="ARBA" id="ARBA00022729"/>
    </source>
</evidence>
<dbReference type="Gene3D" id="2.160.20.10">
    <property type="entry name" value="Single-stranded right-handed beta-helix, Pectin lyase-like"/>
    <property type="match status" value="1"/>
</dbReference>
<keyword evidence="9" id="KW-1015">Disulfide bond</keyword>
<evidence type="ECO:0000256" key="5">
    <source>
        <dbReference type="ARBA" id="ARBA00022614"/>
    </source>
</evidence>
<dbReference type="SUPFAM" id="SSF51126">
    <property type="entry name" value="Pectin lyase-like"/>
    <property type="match status" value="1"/>
</dbReference>
<accession>A0A927GDT7</accession>
<dbReference type="PROSITE" id="PS50835">
    <property type="entry name" value="IG_LIKE"/>
    <property type="match status" value="1"/>
</dbReference>
<dbReference type="FunFam" id="3.80.10.10:FF:000400">
    <property type="entry name" value="Nuclear pore complex protein NUP107"/>
    <property type="match status" value="1"/>
</dbReference>
<dbReference type="GO" id="GO:0009279">
    <property type="term" value="C:cell outer membrane"/>
    <property type="evidence" value="ECO:0007669"/>
    <property type="project" value="UniProtKB-SubCell"/>
</dbReference>
<keyword evidence="4" id="KW-0964">Secreted</keyword>
<evidence type="ECO:0000256" key="2">
    <source>
        <dbReference type="ARBA" id="ARBA00004442"/>
    </source>
</evidence>
<evidence type="ECO:0000256" key="8">
    <source>
        <dbReference type="ARBA" id="ARBA00023136"/>
    </source>
</evidence>
<dbReference type="RefSeq" id="WP_191039551.1">
    <property type="nucleotide sequence ID" value="NZ_JACXAA010000004.1"/>
</dbReference>
<dbReference type="SUPFAM" id="SSF48726">
    <property type="entry name" value="Immunoglobulin"/>
    <property type="match status" value="2"/>
</dbReference>
<dbReference type="InterPro" id="IPR032675">
    <property type="entry name" value="LRR_dom_sf"/>
</dbReference>
<keyword evidence="8" id="KW-0472">Membrane</keyword>
<dbReference type="InterPro" id="IPR036179">
    <property type="entry name" value="Ig-like_dom_sf"/>
</dbReference>
<comment type="subcellular location">
    <subcellularLocation>
        <location evidence="1">Cell envelope</location>
    </subcellularLocation>
    <subcellularLocation>
        <location evidence="2">Cell outer membrane</location>
    </subcellularLocation>
    <subcellularLocation>
        <location evidence="3">Secreted</location>
    </subcellularLocation>
</comment>
<keyword evidence="5" id="KW-0433">Leucine-rich repeat</keyword>
<feature type="domain" description="Ig-like" evidence="11">
    <location>
        <begin position="466"/>
        <end position="566"/>
    </location>
</feature>
<evidence type="ECO:0000256" key="9">
    <source>
        <dbReference type="ARBA" id="ARBA00023157"/>
    </source>
</evidence>
<evidence type="ECO:0000313" key="13">
    <source>
        <dbReference type="Proteomes" id="UP000653797"/>
    </source>
</evidence>
<dbReference type="GO" id="GO:0005576">
    <property type="term" value="C:extracellular region"/>
    <property type="evidence" value="ECO:0007669"/>
    <property type="project" value="UniProtKB-SubCell"/>
</dbReference>
<dbReference type="InterPro" id="IPR003591">
    <property type="entry name" value="Leu-rich_rpt_typical-subtyp"/>
</dbReference>
<dbReference type="InterPro" id="IPR059226">
    <property type="entry name" value="Choice_anch_Q_dom"/>
</dbReference>